<dbReference type="Proteomes" id="UP001605036">
    <property type="component" value="Unassembled WGS sequence"/>
</dbReference>
<evidence type="ECO:0000313" key="1">
    <source>
        <dbReference type="EMBL" id="KAL2650846.1"/>
    </source>
</evidence>
<sequence>MQVGPRSGPTCLENERQRSWLAALFRLKVAFVDSAGSSVFWTHMYGRSFTSFTTAIHVAASWYQDECVNHFSQQTLIYGCLQGLVVRRPWIKPPTLVRRSRLSSSMWLAPSQILIRSTFRHSRKYLNRFASVS</sequence>
<keyword evidence="2" id="KW-1185">Reference proteome</keyword>
<evidence type="ECO:0000313" key="2">
    <source>
        <dbReference type="Proteomes" id="UP001605036"/>
    </source>
</evidence>
<comment type="caution">
    <text evidence="1">The sequence shown here is derived from an EMBL/GenBank/DDBJ whole genome shotgun (WGS) entry which is preliminary data.</text>
</comment>
<dbReference type="AlphaFoldDB" id="A0ABD1ZIW9"/>
<accession>A0ABD1ZIW9</accession>
<gene>
    <name evidence="1" type="ORF">R1flu_018974</name>
</gene>
<dbReference type="EMBL" id="JBHFFA010000001">
    <property type="protein sequence ID" value="KAL2650846.1"/>
    <property type="molecule type" value="Genomic_DNA"/>
</dbReference>
<proteinExistence type="predicted"/>
<reference evidence="1 2" key="1">
    <citation type="submission" date="2024-09" db="EMBL/GenBank/DDBJ databases">
        <title>Chromosome-scale assembly of Riccia fluitans.</title>
        <authorList>
            <person name="Paukszto L."/>
            <person name="Sawicki J."/>
            <person name="Karawczyk K."/>
            <person name="Piernik-Szablinska J."/>
            <person name="Szczecinska M."/>
            <person name="Mazdziarz M."/>
        </authorList>
    </citation>
    <scope>NUCLEOTIDE SEQUENCE [LARGE SCALE GENOMIC DNA]</scope>
    <source>
        <strain evidence="1">Rf_01</strain>
        <tissue evidence="1">Aerial parts of the thallus</tissue>
    </source>
</reference>
<name>A0ABD1ZIW9_9MARC</name>
<protein>
    <submittedName>
        <fullName evidence="1">Uncharacterized protein</fullName>
    </submittedName>
</protein>
<organism evidence="1 2">
    <name type="scientific">Riccia fluitans</name>
    <dbReference type="NCBI Taxonomy" id="41844"/>
    <lineage>
        <taxon>Eukaryota</taxon>
        <taxon>Viridiplantae</taxon>
        <taxon>Streptophyta</taxon>
        <taxon>Embryophyta</taxon>
        <taxon>Marchantiophyta</taxon>
        <taxon>Marchantiopsida</taxon>
        <taxon>Marchantiidae</taxon>
        <taxon>Marchantiales</taxon>
        <taxon>Ricciaceae</taxon>
        <taxon>Riccia</taxon>
    </lineage>
</organism>